<keyword evidence="6" id="KW-1185">Reference proteome</keyword>
<comment type="similarity">
    <text evidence="1 3">Belongs to the type-B carboxylesterase/lipase family.</text>
</comment>
<feature type="domain" description="Carboxylesterase type B" evidence="4">
    <location>
        <begin position="184"/>
        <end position="681"/>
    </location>
</feature>
<keyword evidence="3" id="KW-0732">Signal</keyword>
<evidence type="ECO:0000313" key="6">
    <source>
        <dbReference type="Proteomes" id="UP000308652"/>
    </source>
</evidence>
<dbReference type="SUPFAM" id="SSF53474">
    <property type="entry name" value="alpha/beta-Hydrolases"/>
    <property type="match status" value="1"/>
</dbReference>
<sequence>MVNIYPPENSPEMCWLSLVGLVTLAVLQVASVPSASTVGSDLTFLFQNDLNWHTAPDHDGTILISKAGTNTQALASCKQLNEGLLPTNGTFFRSDIDSLLAYINLQTKTPEQRFWVTSASSSKCSAISLHGGIQTVNCRTVLPALCSQSAPYRPNTATDMNPQFQVEVKSKKLTVLGTRDHLSFRFIGIPYADPFERFTYSRKFSGSGSVNALAYGSRCTQSGAGSEDCLFLNIYTPFLPQNAAKSKGLKPVLFWIHGGGFTGGEGSDGIFDGGNMASRSDVVVVTINYRLGTLGFLALDDGVTNGNFGIADQVTALQWVQDHIADFGGDPTRVTIYGQSAGAGSVRALLATKPAFGLFKGAIAQSNLGGFGYASTYSAYMTIQQEVASFGAPLVASVGCANNTNVLACLRVLPAATLINAPNAPRYIVVDGKFITTNQLEVDGSGPAAPAHVIFGWMRDDGSDFIGSFPSAGTTTSQSLVASGLNSTIASLAAASPLFPLPNGANQTMNIYNQTSRIGTDGQFRCVDQATLIAAAKHKVFPSIYAYQFDRSYGGFEPIPGTCDPAATAEFPNGDPKLPYFRCHSGELFYMFGTLGQSTAPFRDWDDLVLSQVGVDTWASFARTFNPNPSPEFLAARGYTNTTQILRQAGLWPQVTPGNKTPLRIIDAPFSNSAWLEQAQCDLLGFPSTMFG</sequence>
<dbReference type="InterPro" id="IPR029058">
    <property type="entry name" value="AB_hydrolase_fold"/>
</dbReference>
<dbReference type="InterPro" id="IPR019819">
    <property type="entry name" value="Carboxylesterase_B_CS"/>
</dbReference>
<dbReference type="GO" id="GO:0016787">
    <property type="term" value="F:hydrolase activity"/>
    <property type="evidence" value="ECO:0007669"/>
    <property type="project" value="UniProtKB-KW"/>
</dbReference>
<keyword evidence="2 3" id="KW-0378">Hydrolase</keyword>
<feature type="chain" id="PRO_5022985065" description="Carboxylic ester hydrolase" evidence="3">
    <location>
        <begin position="32"/>
        <end position="692"/>
    </location>
</feature>
<evidence type="ECO:0000256" key="2">
    <source>
        <dbReference type="ARBA" id="ARBA00022801"/>
    </source>
</evidence>
<dbReference type="PROSITE" id="PS00122">
    <property type="entry name" value="CARBOXYLESTERASE_B_1"/>
    <property type="match status" value="1"/>
</dbReference>
<evidence type="ECO:0000313" key="5">
    <source>
        <dbReference type="EMBL" id="TFK32362.1"/>
    </source>
</evidence>
<dbReference type="STRING" id="68775.A0A5C3LI62"/>
<protein>
    <recommendedName>
        <fullName evidence="3">Carboxylic ester hydrolase</fullName>
        <ecNumber evidence="3">3.1.1.-</ecNumber>
    </recommendedName>
</protein>
<dbReference type="InterPro" id="IPR019826">
    <property type="entry name" value="Carboxylesterase_B_AS"/>
</dbReference>
<gene>
    <name evidence="5" type="ORF">BDQ12DRAFT_692560</name>
</gene>
<dbReference type="InterPro" id="IPR002018">
    <property type="entry name" value="CarbesteraseB"/>
</dbReference>
<name>A0A5C3LI62_9AGAR</name>
<dbReference type="Gene3D" id="3.40.50.1820">
    <property type="entry name" value="alpha/beta hydrolase"/>
    <property type="match status" value="1"/>
</dbReference>
<dbReference type="Pfam" id="PF00135">
    <property type="entry name" value="COesterase"/>
    <property type="match status" value="1"/>
</dbReference>
<organism evidence="5 6">
    <name type="scientific">Crucibulum laeve</name>
    <dbReference type="NCBI Taxonomy" id="68775"/>
    <lineage>
        <taxon>Eukaryota</taxon>
        <taxon>Fungi</taxon>
        <taxon>Dikarya</taxon>
        <taxon>Basidiomycota</taxon>
        <taxon>Agaricomycotina</taxon>
        <taxon>Agaricomycetes</taxon>
        <taxon>Agaricomycetidae</taxon>
        <taxon>Agaricales</taxon>
        <taxon>Agaricineae</taxon>
        <taxon>Nidulariaceae</taxon>
        <taxon>Crucibulum</taxon>
    </lineage>
</organism>
<dbReference type="EMBL" id="ML213677">
    <property type="protein sequence ID" value="TFK32362.1"/>
    <property type="molecule type" value="Genomic_DNA"/>
</dbReference>
<dbReference type="EC" id="3.1.1.-" evidence="3"/>
<dbReference type="OrthoDB" id="408631at2759"/>
<dbReference type="PANTHER" id="PTHR11559">
    <property type="entry name" value="CARBOXYLESTERASE"/>
    <property type="match status" value="1"/>
</dbReference>
<dbReference type="AlphaFoldDB" id="A0A5C3LI62"/>
<evidence type="ECO:0000256" key="3">
    <source>
        <dbReference type="RuleBase" id="RU361235"/>
    </source>
</evidence>
<dbReference type="PROSITE" id="PS00941">
    <property type="entry name" value="CARBOXYLESTERASE_B_2"/>
    <property type="match status" value="1"/>
</dbReference>
<evidence type="ECO:0000256" key="1">
    <source>
        <dbReference type="ARBA" id="ARBA00005964"/>
    </source>
</evidence>
<accession>A0A5C3LI62</accession>
<dbReference type="InterPro" id="IPR050309">
    <property type="entry name" value="Type-B_Carboxylest/Lipase"/>
</dbReference>
<dbReference type="Proteomes" id="UP000308652">
    <property type="component" value="Unassembled WGS sequence"/>
</dbReference>
<evidence type="ECO:0000259" key="4">
    <source>
        <dbReference type="Pfam" id="PF00135"/>
    </source>
</evidence>
<reference evidence="5 6" key="1">
    <citation type="journal article" date="2019" name="Nat. Ecol. Evol.">
        <title>Megaphylogeny resolves global patterns of mushroom evolution.</title>
        <authorList>
            <person name="Varga T."/>
            <person name="Krizsan K."/>
            <person name="Foldi C."/>
            <person name="Dima B."/>
            <person name="Sanchez-Garcia M."/>
            <person name="Sanchez-Ramirez S."/>
            <person name="Szollosi G.J."/>
            <person name="Szarkandi J.G."/>
            <person name="Papp V."/>
            <person name="Albert L."/>
            <person name="Andreopoulos W."/>
            <person name="Angelini C."/>
            <person name="Antonin V."/>
            <person name="Barry K.W."/>
            <person name="Bougher N.L."/>
            <person name="Buchanan P."/>
            <person name="Buyck B."/>
            <person name="Bense V."/>
            <person name="Catcheside P."/>
            <person name="Chovatia M."/>
            <person name="Cooper J."/>
            <person name="Damon W."/>
            <person name="Desjardin D."/>
            <person name="Finy P."/>
            <person name="Geml J."/>
            <person name="Haridas S."/>
            <person name="Hughes K."/>
            <person name="Justo A."/>
            <person name="Karasinski D."/>
            <person name="Kautmanova I."/>
            <person name="Kiss B."/>
            <person name="Kocsube S."/>
            <person name="Kotiranta H."/>
            <person name="LaButti K.M."/>
            <person name="Lechner B.E."/>
            <person name="Liimatainen K."/>
            <person name="Lipzen A."/>
            <person name="Lukacs Z."/>
            <person name="Mihaltcheva S."/>
            <person name="Morgado L.N."/>
            <person name="Niskanen T."/>
            <person name="Noordeloos M.E."/>
            <person name="Ohm R.A."/>
            <person name="Ortiz-Santana B."/>
            <person name="Ovrebo C."/>
            <person name="Racz N."/>
            <person name="Riley R."/>
            <person name="Savchenko A."/>
            <person name="Shiryaev A."/>
            <person name="Soop K."/>
            <person name="Spirin V."/>
            <person name="Szebenyi C."/>
            <person name="Tomsovsky M."/>
            <person name="Tulloss R.E."/>
            <person name="Uehling J."/>
            <person name="Grigoriev I.V."/>
            <person name="Vagvolgyi C."/>
            <person name="Papp T."/>
            <person name="Martin F.M."/>
            <person name="Miettinen O."/>
            <person name="Hibbett D.S."/>
            <person name="Nagy L.G."/>
        </authorList>
    </citation>
    <scope>NUCLEOTIDE SEQUENCE [LARGE SCALE GENOMIC DNA]</scope>
    <source>
        <strain evidence="5 6">CBS 166.37</strain>
    </source>
</reference>
<proteinExistence type="inferred from homology"/>
<feature type="signal peptide" evidence="3">
    <location>
        <begin position="1"/>
        <end position="31"/>
    </location>
</feature>